<dbReference type="AlphaFoldDB" id="A0A6J5B1Z4"/>
<keyword evidence="3" id="KW-1185">Reference proteome</keyword>
<name>A0A6J5B1Z4_9BURK</name>
<evidence type="ECO:0000313" key="3">
    <source>
        <dbReference type="Proteomes" id="UP000494255"/>
    </source>
</evidence>
<evidence type="ECO:0000256" key="1">
    <source>
        <dbReference type="SAM" id="Phobius"/>
    </source>
</evidence>
<organism evidence="2 3">
    <name type="scientific">Paraburkholderia sediminicola</name>
    <dbReference type="NCBI Taxonomy" id="458836"/>
    <lineage>
        <taxon>Bacteria</taxon>
        <taxon>Pseudomonadati</taxon>
        <taxon>Pseudomonadota</taxon>
        <taxon>Betaproteobacteria</taxon>
        <taxon>Burkholderiales</taxon>
        <taxon>Burkholderiaceae</taxon>
        <taxon>Paraburkholderia</taxon>
    </lineage>
</organism>
<dbReference type="Pfam" id="PF06805">
    <property type="entry name" value="Lambda_tail_I"/>
    <property type="match status" value="1"/>
</dbReference>
<dbReference type="RefSeq" id="WP_175051122.1">
    <property type="nucleotide sequence ID" value="NZ_CADIKC010000003.1"/>
</dbReference>
<gene>
    <name evidence="2" type="ORF">LMG24238_02999</name>
</gene>
<reference evidence="2 3" key="1">
    <citation type="submission" date="2020-04" db="EMBL/GenBank/DDBJ databases">
        <authorList>
            <person name="De Canck E."/>
        </authorList>
    </citation>
    <scope>NUCLEOTIDE SEQUENCE [LARGE SCALE GENOMIC DNA]</scope>
    <source>
        <strain evidence="2 3">LMG 24238</strain>
    </source>
</reference>
<feature type="transmembrane region" description="Helical" evidence="1">
    <location>
        <begin position="95"/>
        <end position="114"/>
    </location>
</feature>
<dbReference type="GeneID" id="97041628"/>
<evidence type="ECO:0008006" key="4">
    <source>
        <dbReference type="Google" id="ProtNLM"/>
    </source>
</evidence>
<dbReference type="Proteomes" id="UP000494255">
    <property type="component" value="Unassembled WGS sequence"/>
</dbReference>
<keyword evidence="1" id="KW-1133">Transmembrane helix</keyword>
<dbReference type="InterPro" id="IPR010654">
    <property type="entry name" value="Phage_lambda_tail_I"/>
</dbReference>
<dbReference type="EMBL" id="CADIKC010000003">
    <property type="protein sequence ID" value="CAB3688688.1"/>
    <property type="molecule type" value="Genomic_DNA"/>
</dbReference>
<evidence type="ECO:0000313" key="2">
    <source>
        <dbReference type="EMBL" id="CAB3688688.1"/>
    </source>
</evidence>
<accession>A0A6J5B1Z4</accession>
<keyword evidence="1" id="KW-0812">Transmembrane</keyword>
<keyword evidence="1" id="KW-0472">Membrane</keyword>
<sequence>MTEQLRTIRLYGVLGARFGRVHRMAVSSTAEAMRALGVVLPGFKKFVINAKDNGLTFAVFLGKQNLSENELGFPVGCGDDIRIAPVLIGSKNGGVFQTIFGAVLFAVGAVSTYFGNPYGGNMMAMGAAMALGGVAQLLSPHVSGLNGTGPDNGTSYYFNGPVNSSAQGDVAQVVIGRFTCGSKRISSGIYAEDQT</sequence>
<protein>
    <recommendedName>
        <fullName evidence="4">Phage tail protein</fullName>
    </recommendedName>
</protein>
<proteinExistence type="predicted"/>